<feature type="transmembrane region" description="Helical" evidence="8">
    <location>
        <begin position="217"/>
        <end position="234"/>
    </location>
</feature>
<dbReference type="AlphaFoldDB" id="A0A939HE03"/>
<feature type="transmembrane region" description="Helical" evidence="8">
    <location>
        <begin position="133"/>
        <end position="157"/>
    </location>
</feature>
<dbReference type="InterPro" id="IPR051475">
    <property type="entry name" value="Diverse_Ion_Transporter"/>
</dbReference>
<dbReference type="InterPro" id="IPR000802">
    <property type="entry name" value="Arsenical_pump_ArsB"/>
</dbReference>
<comment type="similarity">
    <text evidence="2">Belongs to the CitM (TC 2.A.11) transporter family.</text>
</comment>
<evidence type="ECO:0000313" key="11">
    <source>
        <dbReference type="Proteomes" id="UP000664218"/>
    </source>
</evidence>
<comment type="caution">
    <text evidence="10">The sequence shown here is derived from an EMBL/GenBank/DDBJ whole genome shotgun (WGS) entry which is preliminary data.</text>
</comment>
<evidence type="ECO:0000256" key="3">
    <source>
        <dbReference type="ARBA" id="ARBA00022448"/>
    </source>
</evidence>
<feature type="transmembrane region" description="Helical" evidence="8">
    <location>
        <begin position="278"/>
        <end position="297"/>
    </location>
</feature>
<sequence length="422" mass="45309">MKIAAIIIFILTYVLLLALPRHRAKIAVTSATLFVVLGIIPIREVLTTIDWNVIFMIAGTMGLVSLFIDSKMPSLLADIIIEKTPNVMWAIVSLSLFAGIISAFVDNVATVLMVAPVALTICKKLGVSPISSIIAISVASNLQGAATLVGDTTSILLAGHLDMNFFDFFIYNGKIGLFFIVQVGAIMSTLVLFWIFRKEKQPVAALDKTVVTDYFPSFLLIAMVLLLIIASFIPNTPRTINGLICMALLLVGLVKSYVVNKDKKLIRNAVREIDYVTLLLLSGLFIVVGGISAVGVIEDIAALFVRISGDNLFLVYTLIVWFSVLISAFIDNIIYTATMLPVIGGIASLLGGDPTVLYFGLIIGATLGGNLTPIGASANIAGIGILTKQGFTVTTKDFTRIGVPFTLIAVLTGYILTWILFA</sequence>
<dbReference type="Proteomes" id="UP000664218">
    <property type="component" value="Unassembled WGS sequence"/>
</dbReference>
<keyword evidence="4" id="KW-1003">Cell membrane</keyword>
<feature type="transmembrane region" description="Helical" evidence="8">
    <location>
        <begin position="398"/>
        <end position="421"/>
    </location>
</feature>
<keyword evidence="7 8" id="KW-0472">Membrane</keyword>
<keyword evidence="11" id="KW-1185">Reference proteome</keyword>
<accession>A0A939HE03</accession>
<proteinExistence type="inferred from homology"/>
<evidence type="ECO:0000259" key="9">
    <source>
        <dbReference type="Pfam" id="PF03600"/>
    </source>
</evidence>
<evidence type="ECO:0000256" key="1">
    <source>
        <dbReference type="ARBA" id="ARBA00004651"/>
    </source>
</evidence>
<dbReference type="GO" id="GO:0005886">
    <property type="term" value="C:plasma membrane"/>
    <property type="evidence" value="ECO:0007669"/>
    <property type="project" value="UniProtKB-SubCell"/>
</dbReference>
<evidence type="ECO:0000256" key="2">
    <source>
        <dbReference type="ARBA" id="ARBA00009843"/>
    </source>
</evidence>
<keyword evidence="6 8" id="KW-1133">Transmembrane helix</keyword>
<comment type="subcellular location">
    <subcellularLocation>
        <location evidence="1">Cell membrane</location>
        <topology evidence="1">Multi-pass membrane protein</topology>
    </subcellularLocation>
</comment>
<evidence type="ECO:0000256" key="7">
    <source>
        <dbReference type="ARBA" id="ARBA00023136"/>
    </source>
</evidence>
<feature type="transmembrane region" description="Helical" evidence="8">
    <location>
        <begin position="49"/>
        <end position="68"/>
    </location>
</feature>
<feature type="transmembrane region" description="Helical" evidence="8">
    <location>
        <begin position="26"/>
        <end position="42"/>
    </location>
</feature>
<dbReference type="PANTHER" id="PTHR43568">
    <property type="entry name" value="P PROTEIN"/>
    <property type="match status" value="1"/>
</dbReference>
<dbReference type="Pfam" id="PF03600">
    <property type="entry name" value="CitMHS"/>
    <property type="match status" value="1"/>
</dbReference>
<dbReference type="RefSeq" id="WP_207600347.1">
    <property type="nucleotide sequence ID" value="NZ_JAFNJU010000010.1"/>
</dbReference>
<feature type="transmembrane region" description="Helical" evidence="8">
    <location>
        <begin position="177"/>
        <end position="196"/>
    </location>
</feature>
<feature type="transmembrane region" description="Helical" evidence="8">
    <location>
        <begin position="303"/>
        <end position="326"/>
    </location>
</feature>
<evidence type="ECO:0000256" key="5">
    <source>
        <dbReference type="ARBA" id="ARBA00022692"/>
    </source>
</evidence>
<dbReference type="PANTHER" id="PTHR43568:SF1">
    <property type="entry name" value="P PROTEIN"/>
    <property type="match status" value="1"/>
</dbReference>
<evidence type="ECO:0000313" key="10">
    <source>
        <dbReference type="EMBL" id="MBO1265820.1"/>
    </source>
</evidence>
<feature type="transmembrane region" description="Helical" evidence="8">
    <location>
        <begin position="357"/>
        <end position="386"/>
    </location>
</feature>
<keyword evidence="5 8" id="KW-0812">Transmembrane</keyword>
<organism evidence="10 11">
    <name type="scientific">Proteiniclasticum aestuarii</name>
    <dbReference type="NCBI Taxonomy" id="2817862"/>
    <lineage>
        <taxon>Bacteria</taxon>
        <taxon>Bacillati</taxon>
        <taxon>Bacillota</taxon>
        <taxon>Clostridia</taxon>
        <taxon>Eubacteriales</taxon>
        <taxon>Clostridiaceae</taxon>
        <taxon>Proteiniclasticum</taxon>
    </lineage>
</organism>
<reference evidence="10" key="1">
    <citation type="submission" date="2021-03" db="EMBL/GenBank/DDBJ databases">
        <title>Proteiniclasticum marinus sp. nov., isolated from tidal flat sediment.</title>
        <authorList>
            <person name="Namirimu T."/>
            <person name="Yang J.-A."/>
            <person name="Yang S.-H."/>
            <person name="Kim Y.-J."/>
            <person name="Kwon K.K."/>
        </authorList>
    </citation>
    <scope>NUCLEOTIDE SEQUENCE</scope>
    <source>
        <strain evidence="10">SCR006</strain>
    </source>
</reference>
<dbReference type="GO" id="GO:0015105">
    <property type="term" value="F:arsenite transmembrane transporter activity"/>
    <property type="evidence" value="ECO:0007669"/>
    <property type="project" value="InterPro"/>
</dbReference>
<evidence type="ECO:0000256" key="6">
    <source>
        <dbReference type="ARBA" id="ARBA00022989"/>
    </source>
</evidence>
<evidence type="ECO:0000256" key="8">
    <source>
        <dbReference type="SAM" id="Phobius"/>
    </source>
</evidence>
<evidence type="ECO:0000256" key="4">
    <source>
        <dbReference type="ARBA" id="ARBA00022475"/>
    </source>
</evidence>
<gene>
    <name evidence="10" type="ORF">J3A84_12340</name>
</gene>
<dbReference type="PRINTS" id="PR00758">
    <property type="entry name" value="ARSENICPUMP"/>
</dbReference>
<dbReference type="EMBL" id="JAFNJU010000010">
    <property type="protein sequence ID" value="MBO1265820.1"/>
    <property type="molecule type" value="Genomic_DNA"/>
</dbReference>
<keyword evidence="3" id="KW-0813">Transport</keyword>
<protein>
    <submittedName>
        <fullName evidence="10">Arsenic transporter</fullName>
    </submittedName>
</protein>
<feature type="transmembrane region" description="Helical" evidence="8">
    <location>
        <begin position="88"/>
        <end position="121"/>
    </location>
</feature>
<feature type="transmembrane region" description="Helical" evidence="8">
    <location>
        <begin position="240"/>
        <end position="258"/>
    </location>
</feature>
<dbReference type="InterPro" id="IPR004680">
    <property type="entry name" value="Cit_transptr-like_dom"/>
</dbReference>
<feature type="domain" description="Citrate transporter-like" evidence="9">
    <location>
        <begin position="13"/>
        <end position="354"/>
    </location>
</feature>
<name>A0A939HE03_9CLOT</name>